<evidence type="ECO:0000256" key="1">
    <source>
        <dbReference type="ARBA" id="ARBA00002486"/>
    </source>
</evidence>
<name>A0ABT7ZMU0_9BACL</name>
<gene>
    <name evidence="5" type="ORF">QMA01_14315</name>
</gene>
<dbReference type="InterPro" id="IPR036388">
    <property type="entry name" value="WH-like_DNA-bd_sf"/>
</dbReference>
<dbReference type="SUPFAM" id="SSF53067">
    <property type="entry name" value="Actin-like ATPase domain"/>
    <property type="match status" value="1"/>
</dbReference>
<dbReference type="Gene3D" id="1.10.10.10">
    <property type="entry name" value="Winged helix-like DNA-binding domain superfamily/Winged helix DNA-binding domain"/>
    <property type="match status" value="1"/>
</dbReference>
<accession>A0ABT7ZMU0</accession>
<evidence type="ECO:0000313" key="5">
    <source>
        <dbReference type="EMBL" id="MDN3428475.1"/>
    </source>
</evidence>
<evidence type="ECO:0000256" key="3">
    <source>
        <dbReference type="ARBA" id="ARBA00022629"/>
    </source>
</evidence>
<evidence type="ECO:0000256" key="2">
    <source>
        <dbReference type="ARBA" id="ARBA00006479"/>
    </source>
</evidence>
<dbReference type="Pfam" id="PF13412">
    <property type="entry name" value="HTH_24"/>
    <property type="match status" value="1"/>
</dbReference>
<dbReference type="InterPro" id="IPR049874">
    <property type="entry name" value="ROK_cs"/>
</dbReference>
<comment type="similarity">
    <text evidence="2">Belongs to the ROK (NagC/XylR) family.</text>
</comment>
<dbReference type="InterPro" id="IPR011991">
    <property type="entry name" value="ArsR-like_HTH"/>
</dbReference>
<protein>
    <submittedName>
        <fullName evidence="5">ROK family transcriptional regulator</fullName>
    </submittedName>
</protein>
<keyword evidence="6" id="KW-1185">Reference proteome</keyword>
<evidence type="ECO:0000256" key="4">
    <source>
        <dbReference type="ARBA" id="ARBA00023125"/>
    </source>
</evidence>
<dbReference type="CDD" id="cd24076">
    <property type="entry name" value="ASKHA_ATPase_ROK_BsXylR-like"/>
    <property type="match status" value="1"/>
</dbReference>
<dbReference type="InterPro" id="IPR036390">
    <property type="entry name" value="WH_DNA-bd_sf"/>
</dbReference>
<dbReference type="CDD" id="cd00090">
    <property type="entry name" value="HTH_ARSR"/>
    <property type="match status" value="1"/>
</dbReference>
<dbReference type="RefSeq" id="WP_290215292.1">
    <property type="nucleotide sequence ID" value="NZ_JASDCQ010000004.1"/>
</dbReference>
<dbReference type="PANTHER" id="PTHR18964">
    <property type="entry name" value="ROK (REPRESSOR, ORF, KINASE) FAMILY"/>
    <property type="match status" value="1"/>
</dbReference>
<organism evidence="5 6">
    <name type="scientific">Planococcus notacanthi</name>
    <dbReference type="NCBI Taxonomy" id="3035188"/>
    <lineage>
        <taxon>Bacteria</taxon>
        <taxon>Bacillati</taxon>
        <taxon>Bacillota</taxon>
        <taxon>Bacilli</taxon>
        <taxon>Bacillales</taxon>
        <taxon>Caryophanaceae</taxon>
        <taxon>Planococcus</taxon>
    </lineage>
</organism>
<dbReference type="Gene3D" id="3.30.420.40">
    <property type="match status" value="2"/>
</dbReference>
<evidence type="ECO:0000313" key="6">
    <source>
        <dbReference type="Proteomes" id="UP001225873"/>
    </source>
</evidence>
<dbReference type="InterPro" id="IPR000600">
    <property type="entry name" value="ROK"/>
</dbReference>
<dbReference type="PANTHER" id="PTHR18964:SF149">
    <property type="entry name" value="BIFUNCTIONAL UDP-N-ACETYLGLUCOSAMINE 2-EPIMERASE_N-ACETYLMANNOSAMINE KINASE"/>
    <property type="match status" value="1"/>
</dbReference>
<dbReference type="EMBL" id="JASDCQ010000004">
    <property type="protein sequence ID" value="MDN3428475.1"/>
    <property type="molecule type" value="Genomic_DNA"/>
</dbReference>
<dbReference type="SUPFAM" id="SSF46785">
    <property type="entry name" value="Winged helix' DNA-binding domain"/>
    <property type="match status" value="1"/>
</dbReference>
<dbReference type="Pfam" id="PF00480">
    <property type="entry name" value="ROK"/>
    <property type="match status" value="1"/>
</dbReference>
<comment type="caution">
    <text evidence="5">The sequence shown here is derived from an EMBL/GenBank/DDBJ whole genome shotgun (WGS) entry which is preliminary data.</text>
</comment>
<keyword evidence="4" id="KW-0238">DNA-binding</keyword>
<dbReference type="InterPro" id="IPR043129">
    <property type="entry name" value="ATPase_NBD"/>
</dbReference>
<dbReference type="Proteomes" id="UP001225873">
    <property type="component" value="Unassembled WGS sequence"/>
</dbReference>
<keyword evidence="3" id="KW-0859">Xylose metabolism</keyword>
<keyword evidence="3" id="KW-0119">Carbohydrate metabolism</keyword>
<reference evidence="5 6" key="1">
    <citation type="submission" date="2023-03" db="EMBL/GenBank/DDBJ databases">
        <authorList>
            <person name="Uniacke-Lowe S."/>
            <person name="Ross P."/>
            <person name="Hill C."/>
        </authorList>
    </citation>
    <scope>NUCLEOTIDE SEQUENCE [LARGE SCALE GENOMIC DNA]</scope>
    <source>
        <strain evidence="5 6">APC 4016</strain>
    </source>
</reference>
<proteinExistence type="inferred from homology"/>
<sequence>MRQGTFQWMKSVNKSMILNKIRKDGPISRAQIARETNLTPPTVSSNVKELIEQKMVEESDVGQSLGGRKPTMLVINNEAFYIIGVDAGPESIECIVADLAGRKLKRSETKLQLPINNQQFMDAIKQGIADCLQGMSETQDKVIGIGVAMHGVVDVAAGVSLYAPNLGLSDIPIKEELEKAFGLEVKVENDARAMALGEYWFGNHGELESMLAVNIGRGVGAGLIIEGKLYHGSSDIAGEIGHMTIDLHGEICECGNQGCLQTFVTGPAITRKVAGKTSTDSLTAEDVYELAIQGNDDFAAILTEAGKAMGVGLTNLVHIVNPEKIVLGGGVSKAEKFILPAIRETIRASALTPSASQTTVEVSKLGDDATLIGAITLLLVDIFE</sequence>
<comment type="function">
    <text evidence="1">Transcriptional repressor of xylose-utilizing enzymes.</text>
</comment>
<dbReference type="PROSITE" id="PS01125">
    <property type="entry name" value="ROK"/>
    <property type="match status" value="1"/>
</dbReference>